<evidence type="ECO:0000313" key="8">
    <source>
        <dbReference type="Proteomes" id="UP001247754"/>
    </source>
</evidence>
<feature type="transmembrane region" description="Helical" evidence="6">
    <location>
        <begin position="143"/>
        <end position="167"/>
    </location>
</feature>
<dbReference type="PANTHER" id="PTHR23519:SF1">
    <property type="entry name" value="AUTOPHAGY-RELATED PROTEIN 22"/>
    <property type="match status" value="1"/>
</dbReference>
<comment type="caution">
    <text evidence="7">The sequence shown here is derived from an EMBL/GenBank/DDBJ whole genome shotgun (WGS) entry which is preliminary data.</text>
</comment>
<evidence type="ECO:0000256" key="1">
    <source>
        <dbReference type="ARBA" id="ARBA00004127"/>
    </source>
</evidence>
<feature type="transmembrane region" description="Helical" evidence="6">
    <location>
        <begin position="315"/>
        <end position="332"/>
    </location>
</feature>
<dbReference type="Pfam" id="PF11700">
    <property type="entry name" value="ATG22"/>
    <property type="match status" value="1"/>
</dbReference>
<dbReference type="InterPro" id="IPR036259">
    <property type="entry name" value="MFS_trans_sf"/>
</dbReference>
<evidence type="ECO:0000256" key="4">
    <source>
        <dbReference type="ARBA" id="ARBA00022989"/>
    </source>
</evidence>
<evidence type="ECO:0000256" key="2">
    <source>
        <dbReference type="ARBA" id="ARBA00022448"/>
    </source>
</evidence>
<feature type="transmembrane region" description="Helical" evidence="6">
    <location>
        <begin position="81"/>
        <end position="100"/>
    </location>
</feature>
<dbReference type="InterPro" id="IPR024671">
    <property type="entry name" value="Atg22-like"/>
</dbReference>
<evidence type="ECO:0000256" key="5">
    <source>
        <dbReference type="ARBA" id="ARBA00023136"/>
    </source>
</evidence>
<dbReference type="SUPFAM" id="SSF103473">
    <property type="entry name" value="MFS general substrate transporter"/>
    <property type="match status" value="1"/>
</dbReference>
<keyword evidence="4 6" id="KW-1133">Transmembrane helix</keyword>
<feature type="transmembrane region" description="Helical" evidence="6">
    <location>
        <begin position="12"/>
        <end position="37"/>
    </location>
</feature>
<name>A0ABU1F824_9RHOB</name>
<keyword evidence="3 6" id="KW-0812">Transmembrane</keyword>
<keyword evidence="5 6" id="KW-0472">Membrane</keyword>
<evidence type="ECO:0000256" key="3">
    <source>
        <dbReference type="ARBA" id="ARBA00022692"/>
    </source>
</evidence>
<feature type="transmembrane region" description="Helical" evidence="6">
    <location>
        <begin position="419"/>
        <end position="438"/>
    </location>
</feature>
<organism evidence="7 8">
    <name type="scientific">Ruixingdingia sedimenti</name>
    <dbReference type="NCBI Taxonomy" id="3073604"/>
    <lineage>
        <taxon>Bacteria</taxon>
        <taxon>Pseudomonadati</taxon>
        <taxon>Pseudomonadota</taxon>
        <taxon>Alphaproteobacteria</taxon>
        <taxon>Rhodobacterales</taxon>
        <taxon>Paracoccaceae</taxon>
        <taxon>Ruixingdingia</taxon>
    </lineage>
</organism>
<dbReference type="EMBL" id="JAVKPH010000008">
    <property type="protein sequence ID" value="MDR5652753.1"/>
    <property type="molecule type" value="Genomic_DNA"/>
</dbReference>
<feature type="transmembrane region" description="Helical" evidence="6">
    <location>
        <begin position="194"/>
        <end position="214"/>
    </location>
</feature>
<evidence type="ECO:0000256" key="6">
    <source>
        <dbReference type="SAM" id="Phobius"/>
    </source>
</evidence>
<comment type="subcellular location">
    <subcellularLocation>
        <location evidence="1">Endomembrane system</location>
        <topology evidence="1">Multi-pass membrane protein</topology>
    </subcellularLocation>
</comment>
<dbReference type="Gene3D" id="1.20.1250.20">
    <property type="entry name" value="MFS general substrate transporter like domains"/>
    <property type="match status" value="1"/>
</dbReference>
<sequence>MAAAFDKRRIWGWYFFDWASQPFLTLMLSFIFAPYFATVVGDAVHAQELWGAGLAVSGITIAVLAPILGAVADTAGRRMPWIVFFSALYVLGSASLWYAVPGADSVLFILIAFGIGMIGMEFATIFTNALLPGLAPSTETGRISGSGFAFGYWGGVLSLAVMLVFFAENESGRTLAGLAPAFGLDPAMREGTRFVGPFTALWYVVFMVPFFLWVKEPRTIAPATARLSLRAALLDLWQSLRGILGRRSLMAWLGGSMFYRDALNGMYAFGGIYAAGILDWSVTQIGTFGVVGAVTAAVASWLGGRADRRWGPKPVIVTCCLLLIGVGILLVGMNRHSLFGVALPPGSPLPDVIFYICGAMIGGAGGALQSASRTMMVRHTDPARPTEAFGLYALSGKATAFLAPALIGVVTFATGSQQWGVSPLIGLFLVGLVLLVWVKPDGDPRAWSSSSP</sequence>
<keyword evidence="2" id="KW-0813">Transport</keyword>
<gene>
    <name evidence="7" type="ORF">RGD00_09065</name>
</gene>
<keyword evidence="8" id="KW-1185">Reference proteome</keyword>
<dbReference type="InterPro" id="IPR050495">
    <property type="entry name" value="ATG22/LtaA_families"/>
</dbReference>
<feature type="transmembrane region" description="Helical" evidence="6">
    <location>
        <begin position="389"/>
        <end position="413"/>
    </location>
</feature>
<dbReference type="Proteomes" id="UP001247754">
    <property type="component" value="Unassembled WGS sequence"/>
</dbReference>
<feature type="transmembrane region" description="Helical" evidence="6">
    <location>
        <begin position="257"/>
        <end position="278"/>
    </location>
</feature>
<feature type="transmembrane region" description="Helical" evidence="6">
    <location>
        <begin position="49"/>
        <end position="69"/>
    </location>
</feature>
<feature type="transmembrane region" description="Helical" evidence="6">
    <location>
        <begin position="106"/>
        <end position="131"/>
    </location>
</feature>
<reference evidence="7 8" key="1">
    <citation type="submission" date="2023-09" db="EMBL/GenBank/DDBJ databases">
        <title>Xinfangfangia sedmenti sp. nov., isolated the sedment.</title>
        <authorList>
            <person name="Xu L."/>
        </authorList>
    </citation>
    <scope>NUCLEOTIDE SEQUENCE [LARGE SCALE GENOMIC DNA]</scope>
    <source>
        <strain evidence="7 8">LG-4</strain>
    </source>
</reference>
<dbReference type="PANTHER" id="PTHR23519">
    <property type="entry name" value="AUTOPHAGY-RELATED PROTEIN 22"/>
    <property type="match status" value="1"/>
</dbReference>
<evidence type="ECO:0000313" key="7">
    <source>
        <dbReference type="EMBL" id="MDR5652753.1"/>
    </source>
</evidence>
<proteinExistence type="predicted"/>
<protein>
    <submittedName>
        <fullName evidence="7">MFS transporter</fullName>
    </submittedName>
</protein>
<feature type="transmembrane region" description="Helical" evidence="6">
    <location>
        <begin position="352"/>
        <end position="368"/>
    </location>
</feature>
<accession>A0ABU1F824</accession>
<dbReference type="RefSeq" id="WP_310457001.1">
    <property type="nucleotide sequence ID" value="NZ_JAVKPH010000008.1"/>
</dbReference>
<feature type="transmembrane region" description="Helical" evidence="6">
    <location>
        <begin position="284"/>
        <end position="303"/>
    </location>
</feature>